<evidence type="ECO:0000256" key="1">
    <source>
        <dbReference type="SAM" id="SignalP"/>
    </source>
</evidence>
<dbReference type="PROSITE" id="PS50041">
    <property type="entry name" value="C_TYPE_LECTIN_2"/>
    <property type="match status" value="1"/>
</dbReference>
<organism evidence="3 4">
    <name type="scientific">Bactrocera dorsalis</name>
    <name type="common">Oriental fruit fly</name>
    <name type="synonym">Dacus dorsalis</name>
    <dbReference type="NCBI Taxonomy" id="27457"/>
    <lineage>
        <taxon>Eukaryota</taxon>
        <taxon>Metazoa</taxon>
        <taxon>Ecdysozoa</taxon>
        <taxon>Arthropoda</taxon>
        <taxon>Hexapoda</taxon>
        <taxon>Insecta</taxon>
        <taxon>Pterygota</taxon>
        <taxon>Neoptera</taxon>
        <taxon>Endopterygota</taxon>
        <taxon>Diptera</taxon>
        <taxon>Brachycera</taxon>
        <taxon>Muscomorpha</taxon>
        <taxon>Tephritoidea</taxon>
        <taxon>Tephritidae</taxon>
        <taxon>Bactrocera</taxon>
        <taxon>Bactrocera</taxon>
    </lineage>
</organism>
<evidence type="ECO:0000313" key="4">
    <source>
        <dbReference type="RefSeq" id="XP_049313293.1"/>
    </source>
</evidence>
<name>A0ABM3JVL9_BACDO</name>
<feature type="signal peptide" evidence="1">
    <location>
        <begin position="1"/>
        <end position="20"/>
    </location>
</feature>
<dbReference type="RefSeq" id="XP_049313293.1">
    <property type="nucleotide sequence ID" value="XM_049457336.1"/>
</dbReference>
<proteinExistence type="predicted"/>
<dbReference type="InterPro" id="IPR016187">
    <property type="entry name" value="CTDL_fold"/>
</dbReference>
<feature type="domain" description="C-type lectin" evidence="2">
    <location>
        <begin position="63"/>
        <end position="177"/>
    </location>
</feature>
<reference evidence="3" key="1">
    <citation type="submission" date="2025-05" db="UniProtKB">
        <authorList>
            <consortium name="RefSeq"/>
        </authorList>
    </citation>
    <scope>NUCLEOTIDE SEQUENCE [LARGE SCALE GENOMIC DNA]</scope>
</reference>
<gene>
    <name evidence="4" type="primary">LOC105225118</name>
</gene>
<sequence>MKPIGIIALSLLGLAAYTQSAPNAETSNDLKIVIGPYLRLQPSDDRSANGSRITVAIPMHHKFFLSPQKLNWYEANYYCSLANLKLVSFNTPSIEAELKGFLSFFGLSNKYYWTAGNRFTTQKNWVWGLNGYSFNINHWADTEPRNATGNNNCLAAVIETNLWYTYDCSTEMDFVCQL</sequence>
<dbReference type="Proteomes" id="UP001652620">
    <property type="component" value="Chromosome 1"/>
</dbReference>
<feature type="chain" id="PRO_5047236890" evidence="1">
    <location>
        <begin position="21"/>
        <end position="178"/>
    </location>
</feature>
<dbReference type="SMART" id="SM00034">
    <property type="entry name" value="CLECT"/>
    <property type="match status" value="1"/>
</dbReference>
<keyword evidence="3" id="KW-1185">Reference proteome</keyword>
<dbReference type="SUPFAM" id="SSF56436">
    <property type="entry name" value="C-type lectin-like"/>
    <property type="match status" value="1"/>
</dbReference>
<protein>
    <submittedName>
        <fullName evidence="4">C-type lectin 37Da-like isoform X3</fullName>
    </submittedName>
</protein>
<dbReference type="Pfam" id="PF00059">
    <property type="entry name" value="Lectin_C"/>
    <property type="match status" value="1"/>
</dbReference>
<dbReference type="Gene3D" id="3.10.100.10">
    <property type="entry name" value="Mannose-Binding Protein A, subunit A"/>
    <property type="match status" value="1"/>
</dbReference>
<dbReference type="InterPro" id="IPR016186">
    <property type="entry name" value="C-type_lectin-like/link_sf"/>
</dbReference>
<keyword evidence="1" id="KW-0732">Signal</keyword>
<reference evidence="4" key="2">
    <citation type="submission" date="2025-08" db="UniProtKB">
        <authorList>
            <consortium name="RefSeq"/>
        </authorList>
    </citation>
    <scope>IDENTIFICATION</scope>
    <source>
        <tissue evidence="4">Adult</tissue>
    </source>
</reference>
<evidence type="ECO:0000259" key="2">
    <source>
        <dbReference type="PROSITE" id="PS50041"/>
    </source>
</evidence>
<evidence type="ECO:0000313" key="3">
    <source>
        <dbReference type="Proteomes" id="UP001652620"/>
    </source>
</evidence>
<dbReference type="GeneID" id="105225118"/>
<dbReference type="InterPro" id="IPR001304">
    <property type="entry name" value="C-type_lectin-like"/>
</dbReference>
<dbReference type="CDD" id="cd00037">
    <property type="entry name" value="CLECT"/>
    <property type="match status" value="1"/>
</dbReference>
<accession>A0ABM3JVL9</accession>